<dbReference type="Proteomes" id="UP000323380">
    <property type="component" value="Unassembled WGS sequence"/>
</dbReference>
<evidence type="ECO:0000313" key="2">
    <source>
        <dbReference type="EMBL" id="TYB47999.1"/>
    </source>
</evidence>
<dbReference type="PANTHER" id="PTHR46825">
    <property type="entry name" value="D-ALANYL-D-ALANINE-CARBOXYPEPTIDASE/ENDOPEPTIDASE AMPH"/>
    <property type="match status" value="1"/>
</dbReference>
<dbReference type="PANTHER" id="PTHR46825:SF7">
    <property type="entry name" value="D-ALANYL-D-ALANINE CARBOXYPEPTIDASE"/>
    <property type="match status" value="1"/>
</dbReference>
<dbReference type="InterPro" id="IPR012338">
    <property type="entry name" value="Beta-lactam/transpept-like"/>
</dbReference>
<dbReference type="InterPro" id="IPR001466">
    <property type="entry name" value="Beta-lactam-related"/>
</dbReference>
<evidence type="ECO:0000313" key="3">
    <source>
        <dbReference type="Proteomes" id="UP000323380"/>
    </source>
</evidence>
<dbReference type="SUPFAM" id="SSF56601">
    <property type="entry name" value="beta-lactamase/transpeptidase-like"/>
    <property type="match status" value="1"/>
</dbReference>
<dbReference type="Gene3D" id="3.40.710.10">
    <property type="entry name" value="DD-peptidase/beta-lactamase superfamily"/>
    <property type="match status" value="1"/>
</dbReference>
<dbReference type="RefSeq" id="WP_067900623.1">
    <property type="nucleotide sequence ID" value="NZ_VSFG01000001.1"/>
</dbReference>
<protein>
    <submittedName>
        <fullName evidence="2">Beta-lactamase family protein</fullName>
    </submittedName>
</protein>
<dbReference type="STRING" id="1220554.GCA_001552135_06582"/>
<gene>
    <name evidence="2" type="ORF">FXF69_01820</name>
</gene>
<keyword evidence="3" id="KW-1185">Reference proteome</keyword>
<dbReference type="EMBL" id="VSFG01000001">
    <property type="protein sequence ID" value="TYB47999.1"/>
    <property type="molecule type" value="Genomic_DNA"/>
</dbReference>
<proteinExistence type="predicted"/>
<feature type="domain" description="Beta-lactamase-related" evidence="1">
    <location>
        <begin position="52"/>
        <end position="377"/>
    </location>
</feature>
<evidence type="ECO:0000259" key="1">
    <source>
        <dbReference type="Pfam" id="PF00144"/>
    </source>
</evidence>
<name>A0A5D0NUR6_9ACTN</name>
<reference evidence="2 3" key="1">
    <citation type="submission" date="2019-08" db="EMBL/GenBank/DDBJ databases">
        <title>Actinomadura sp. nov. CYP1-5 isolated from mountain soil.</title>
        <authorList>
            <person name="Songsumanus A."/>
            <person name="Kuncharoen N."/>
            <person name="Kudo T."/>
            <person name="Yuki M."/>
            <person name="Igarashi Y."/>
            <person name="Tanasupawat S."/>
        </authorList>
    </citation>
    <scope>NUCLEOTIDE SEQUENCE [LARGE SCALE GENOMIC DNA]</scope>
    <source>
        <strain evidence="2 3">JCM 14158</strain>
    </source>
</reference>
<dbReference type="InterPro" id="IPR050491">
    <property type="entry name" value="AmpC-like"/>
</dbReference>
<organism evidence="2 3">
    <name type="scientific">Actinomadura chibensis</name>
    <dbReference type="NCBI Taxonomy" id="392828"/>
    <lineage>
        <taxon>Bacteria</taxon>
        <taxon>Bacillati</taxon>
        <taxon>Actinomycetota</taxon>
        <taxon>Actinomycetes</taxon>
        <taxon>Streptosporangiales</taxon>
        <taxon>Thermomonosporaceae</taxon>
        <taxon>Actinomadura</taxon>
    </lineage>
</organism>
<dbReference type="AlphaFoldDB" id="A0A5D0NUR6"/>
<sequence length="385" mass="41593">MTTTESRRGRAVRRAVAVLAAGAAIGVPAVAPAPARAAVPRGCDHAAARRVLDRMTGVHGLTGAAVRVDDPRCGTWTAATGQADRRNGRPMDAASRTRIGSITKTFTATAVLQLAAERRISLDAPVARYLPGLLDRNGHDGRRISVRSLLNHTSGLPDHMDSFASTDEFRFRHFEPVELVDRALSLPAPKTGWHYSTTNYVIAGLLIEKVTGHRVEDEIQRRIIAPLRLRDTYWPGDEVRIRGRHLRGYVRQEDGTVLDYTELNTTVAWTGGALVSTQRDVSVFLGTLLGGRLLPPALLAEMKDTVALDPDRVWDGAAYGLGLIGTPLRCGGTWWGHAGDIDGFTSIAGAAPSGRRVAIAFNENPATKEAFDDELNLVQTALCDT</sequence>
<dbReference type="Pfam" id="PF00144">
    <property type="entry name" value="Beta-lactamase"/>
    <property type="match status" value="1"/>
</dbReference>
<comment type="caution">
    <text evidence="2">The sequence shown here is derived from an EMBL/GenBank/DDBJ whole genome shotgun (WGS) entry which is preliminary data.</text>
</comment>
<accession>A0A5D0NUR6</accession>